<accession>A0AAN8WNM9</accession>
<protein>
    <submittedName>
        <fullName evidence="1">Uncharacterized protein</fullName>
    </submittedName>
</protein>
<dbReference type="Proteomes" id="UP001381693">
    <property type="component" value="Unassembled WGS sequence"/>
</dbReference>
<proteinExistence type="predicted"/>
<feature type="non-terminal residue" evidence="1">
    <location>
        <position position="251"/>
    </location>
</feature>
<organism evidence="1 2">
    <name type="scientific">Halocaridina rubra</name>
    <name type="common">Hawaiian red shrimp</name>
    <dbReference type="NCBI Taxonomy" id="373956"/>
    <lineage>
        <taxon>Eukaryota</taxon>
        <taxon>Metazoa</taxon>
        <taxon>Ecdysozoa</taxon>
        <taxon>Arthropoda</taxon>
        <taxon>Crustacea</taxon>
        <taxon>Multicrustacea</taxon>
        <taxon>Malacostraca</taxon>
        <taxon>Eumalacostraca</taxon>
        <taxon>Eucarida</taxon>
        <taxon>Decapoda</taxon>
        <taxon>Pleocyemata</taxon>
        <taxon>Caridea</taxon>
        <taxon>Atyoidea</taxon>
        <taxon>Atyidae</taxon>
        <taxon>Halocaridina</taxon>
    </lineage>
</organism>
<dbReference type="AlphaFoldDB" id="A0AAN8WNM9"/>
<sequence>KPWNGYFLQQCGKACYETVNCSSILVRPATGQCSLLWLNRCLEPTVPLLNLPGYHFYELLDGSGDSKTCFDTCIETSSCFSCGIHGCRGPLCDDCAQYCWEMSQYISSMVALRRPAGPYNVHCFFQKQLMLRSLENLDDTPDFPLEFEIHIQPKDFHKKVAIFDSVQVKNKLLTIGNFVSGAAGNFWQAPFVNRSLVHFPNSSCLPFYYPPISNCSANGLSNINTSKKLYAWITGDAVFDSKELPNIFFWM</sequence>
<reference evidence="1 2" key="1">
    <citation type="submission" date="2023-11" db="EMBL/GenBank/DDBJ databases">
        <title>Halocaridina rubra genome assembly.</title>
        <authorList>
            <person name="Smith C."/>
        </authorList>
    </citation>
    <scope>NUCLEOTIDE SEQUENCE [LARGE SCALE GENOMIC DNA]</scope>
    <source>
        <strain evidence="1">EP-1</strain>
        <tissue evidence="1">Whole</tissue>
    </source>
</reference>
<comment type="caution">
    <text evidence="1">The sequence shown here is derived from an EMBL/GenBank/DDBJ whole genome shotgun (WGS) entry which is preliminary data.</text>
</comment>
<evidence type="ECO:0000313" key="2">
    <source>
        <dbReference type="Proteomes" id="UP001381693"/>
    </source>
</evidence>
<keyword evidence="2" id="KW-1185">Reference proteome</keyword>
<name>A0AAN8WNM9_HALRR</name>
<gene>
    <name evidence="1" type="ORF">SK128_020404</name>
</gene>
<feature type="non-terminal residue" evidence="1">
    <location>
        <position position="1"/>
    </location>
</feature>
<evidence type="ECO:0000313" key="1">
    <source>
        <dbReference type="EMBL" id="KAK7065343.1"/>
    </source>
</evidence>
<dbReference type="EMBL" id="JAXCGZ010020810">
    <property type="protein sequence ID" value="KAK7065343.1"/>
    <property type="molecule type" value="Genomic_DNA"/>
</dbReference>